<dbReference type="Proteomes" id="UP000824120">
    <property type="component" value="Chromosome 5"/>
</dbReference>
<protein>
    <submittedName>
        <fullName evidence="1">Uncharacterized protein</fullName>
    </submittedName>
</protein>
<evidence type="ECO:0000313" key="1">
    <source>
        <dbReference type="EMBL" id="KAG5606054.1"/>
    </source>
</evidence>
<dbReference type="AlphaFoldDB" id="A0A9J5Z4S2"/>
<name>A0A9J5Z4S2_SOLCO</name>
<proteinExistence type="predicted"/>
<sequence>MDKWIKRGHNCSNFFQEKDKVKEGSRKVHTSHKVGLKRGILSNYFTLQTSCLRVLASRSQLDQ</sequence>
<accession>A0A9J5Z4S2</accession>
<dbReference type="EMBL" id="JACXVP010000005">
    <property type="protein sequence ID" value="KAG5606054.1"/>
    <property type="molecule type" value="Genomic_DNA"/>
</dbReference>
<evidence type="ECO:0000313" key="2">
    <source>
        <dbReference type="Proteomes" id="UP000824120"/>
    </source>
</evidence>
<comment type="caution">
    <text evidence="1">The sequence shown here is derived from an EMBL/GenBank/DDBJ whole genome shotgun (WGS) entry which is preliminary data.</text>
</comment>
<gene>
    <name evidence="1" type="ORF">H5410_027546</name>
</gene>
<organism evidence="1 2">
    <name type="scientific">Solanum commersonii</name>
    <name type="common">Commerson's wild potato</name>
    <name type="synonym">Commerson's nightshade</name>
    <dbReference type="NCBI Taxonomy" id="4109"/>
    <lineage>
        <taxon>Eukaryota</taxon>
        <taxon>Viridiplantae</taxon>
        <taxon>Streptophyta</taxon>
        <taxon>Embryophyta</taxon>
        <taxon>Tracheophyta</taxon>
        <taxon>Spermatophyta</taxon>
        <taxon>Magnoliopsida</taxon>
        <taxon>eudicotyledons</taxon>
        <taxon>Gunneridae</taxon>
        <taxon>Pentapetalae</taxon>
        <taxon>asterids</taxon>
        <taxon>lamiids</taxon>
        <taxon>Solanales</taxon>
        <taxon>Solanaceae</taxon>
        <taxon>Solanoideae</taxon>
        <taxon>Solaneae</taxon>
        <taxon>Solanum</taxon>
    </lineage>
</organism>
<reference evidence="1 2" key="1">
    <citation type="submission" date="2020-09" db="EMBL/GenBank/DDBJ databases">
        <title>De no assembly of potato wild relative species, Solanum commersonii.</title>
        <authorList>
            <person name="Cho K."/>
        </authorList>
    </citation>
    <scope>NUCLEOTIDE SEQUENCE [LARGE SCALE GENOMIC DNA]</scope>
    <source>
        <strain evidence="1">LZ3.2</strain>
        <tissue evidence="1">Leaf</tissue>
    </source>
</reference>
<keyword evidence="2" id="KW-1185">Reference proteome</keyword>